<name>A0A1H8MAH9_9GAMM</name>
<dbReference type="Proteomes" id="UP000199493">
    <property type="component" value="Unassembled WGS sequence"/>
</dbReference>
<dbReference type="InterPro" id="IPR002686">
    <property type="entry name" value="Transposase_17"/>
</dbReference>
<dbReference type="PANTHER" id="PTHR36966:SF1">
    <property type="entry name" value="REP-ASSOCIATED TYROSINE TRANSPOSASE"/>
    <property type="match status" value="1"/>
</dbReference>
<accession>A0A1H8MAH9</accession>
<dbReference type="RefSeq" id="WP_089675756.1">
    <property type="nucleotide sequence ID" value="NZ_FODB01000048.1"/>
</dbReference>
<gene>
    <name evidence="2" type="ORF">SAMN04490369_10487</name>
</gene>
<protein>
    <submittedName>
        <fullName evidence="2">Putative transposase</fullName>
    </submittedName>
</protein>
<reference evidence="2 3" key="1">
    <citation type="submission" date="2016-10" db="EMBL/GenBank/DDBJ databases">
        <authorList>
            <person name="de Groot N.N."/>
        </authorList>
    </citation>
    <scope>NUCLEOTIDE SEQUENCE [LARGE SCALE GENOMIC DNA]</scope>
    <source>
        <strain evidence="2 3">558</strain>
    </source>
</reference>
<dbReference type="EMBL" id="FODB01000048">
    <property type="protein sequence ID" value="SEO14371.1"/>
    <property type="molecule type" value="Genomic_DNA"/>
</dbReference>
<evidence type="ECO:0000259" key="1">
    <source>
        <dbReference type="SMART" id="SM01321"/>
    </source>
</evidence>
<dbReference type="Gene3D" id="3.30.70.1290">
    <property type="entry name" value="Transposase IS200-like"/>
    <property type="match status" value="1"/>
</dbReference>
<dbReference type="GO" id="GO:0004803">
    <property type="term" value="F:transposase activity"/>
    <property type="evidence" value="ECO:0007669"/>
    <property type="project" value="InterPro"/>
</dbReference>
<dbReference type="PANTHER" id="PTHR36966">
    <property type="entry name" value="REP-ASSOCIATED TYROSINE TRANSPOSASE"/>
    <property type="match status" value="1"/>
</dbReference>
<dbReference type="InterPro" id="IPR052715">
    <property type="entry name" value="RAYT_transposase"/>
</dbReference>
<dbReference type="GO" id="GO:0043565">
    <property type="term" value="F:sequence-specific DNA binding"/>
    <property type="evidence" value="ECO:0007669"/>
    <property type="project" value="TreeGrafter"/>
</dbReference>
<dbReference type="SMART" id="SM01321">
    <property type="entry name" value="Y1_Tnp"/>
    <property type="match status" value="1"/>
</dbReference>
<dbReference type="SUPFAM" id="SSF143422">
    <property type="entry name" value="Transposase IS200-like"/>
    <property type="match status" value="1"/>
</dbReference>
<evidence type="ECO:0000313" key="2">
    <source>
        <dbReference type="EMBL" id="SEO14371.1"/>
    </source>
</evidence>
<dbReference type="AlphaFoldDB" id="A0A1H8MAH9"/>
<organism evidence="2 3">
    <name type="scientific">Vreelandella aquamarina</name>
    <dbReference type="NCBI Taxonomy" id="77097"/>
    <lineage>
        <taxon>Bacteria</taxon>
        <taxon>Pseudomonadati</taxon>
        <taxon>Pseudomonadota</taxon>
        <taxon>Gammaproteobacteria</taxon>
        <taxon>Oceanospirillales</taxon>
        <taxon>Halomonadaceae</taxon>
        <taxon>Vreelandella</taxon>
    </lineage>
</organism>
<evidence type="ECO:0000313" key="3">
    <source>
        <dbReference type="Proteomes" id="UP000199493"/>
    </source>
</evidence>
<sequence length="169" mass="20290">MATYRRAHIPGGTYFFTVVTYGRQPLLADHLNINALGRAFRRVKEERPFTMDAFVLMPDHLHCIWTLPEGDADYSSRWRDVKKYASQEFLFPPGSQHAWQRGFWEHVIRDENDWQRHMDYIHYNPVKHGWAHAPREWQWSSFHQCVKKGWYEPDWGAQDIPDVADMDWE</sequence>
<feature type="domain" description="Transposase IS200-like" evidence="1">
    <location>
        <begin position="9"/>
        <end position="124"/>
    </location>
</feature>
<proteinExistence type="predicted"/>
<dbReference type="NCBIfam" id="NF047646">
    <property type="entry name" value="REP_Tyr_transpos"/>
    <property type="match status" value="1"/>
</dbReference>
<dbReference type="InterPro" id="IPR036515">
    <property type="entry name" value="Transposase_17_sf"/>
</dbReference>
<dbReference type="GO" id="GO:0006313">
    <property type="term" value="P:DNA transposition"/>
    <property type="evidence" value="ECO:0007669"/>
    <property type="project" value="InterPro"/>
</dbReference>